<feature type="region of interest" description="Disordered" evidence="1">
    <location>
        <begin position="133"/>
        <end position="152"/>
    </location>
</feature>
<feature type="domain" description="DUF4806" evidence="2">
    <location>
        <begin position="228"/>
        <end position="306"/>
    </location>
</feature>
<reference evidence="3" key="2">
    <citation type="submission" date="2022-10" db="EMBL/GenBank/DDBJ databases">
        <authorList>
            <consortium name="ENA_rothamsted_submissions"/>
            <consortium name="culmorum"/>
            <person name="King R."/>
        </authorList>
    </citation>
    <scope>NUCLEOTIDE SEQUENCE</scope>
</reference>
<reference evidence="3" key="1">
    <citation type="submission" date="2022-01" db="EMBL/GenBank/DDBJ databases">
        <authorList>
            <person name="King R."/>
        </authorList>
    </citation>
    <scope>NUCLEOTIDE SEQUENCE</scope>
</reference>
<protein>
    <recommendedName>
        <fullName evidence="2">DUF4806 domain-containing protein</fullName>
    </recommendedName>
</protein>
<organism evidence="3 4">
    <name type="scientific">Phaedon cochleariae</name>
    <name type="common">Mustard beetle</name>
    <dbReference type="NCBI Taxonomy" id="80249"/>
    <lineage>
        <taxon>Eukaryota</taxon>
        <taxon>Metazoa</taxon>
        <taxon>Ecdysozoa</taxon>
        <taxon>Arthropoda</taxon>
        <taxon>Hexapoda</taxon>
        <taxon>Insecta</taxon>
        <taxon>Pterygota</taxon>
        <taxon>Neoptera</taxon>
        <taxon>Endopterygota</taxon>
        <taxon>Coleoptera</taxon>
        <taxon>Polyphaga</taxon>
        <taxon>Cucujiformia</taxon>
        <taxon>Chrysomeloidea</taxon>
        <taxon>Chrysomelidae</taxon>
        <taxon>Chrysomelinae</taxon>
        <taxon>Chrysomelini</taxon>
        <taxon>Phaedon</taxon>
    </lineage>
</organism>
<gene>
    <name evidence="3" type="ORF">PHAECO_LOCUS5715</name>
</gene>
<dbReference type="Proteomes" id="UP001153737">
    <property type="component" value="Chromosome 17"/>
</dbReference>
<evidence type="ECO:0000256" key="1">
    <source>
        <dbReference type="SAM" id="MobiDB-lite"/>
    </source>
</evidence>
<dbReference type="AlphaFoldDB" id="A0A9P0DLN5"/>
<dbReference type="PANTHER" id="PTHR34153:SF2">
    <property type="entry name" value="SI:CH211-262H13.3-RELATED"/>
    <property type="match status" value="1"/>
</dbReference>
<accession>A0A9P0DLN5</accession>
<sequence length="350" mass="39685">MAATWTVVKFITDNSVEAVPSKWLSDGKCSWPSYTRDRLMKAIRTCEPPLSCWNQHEIIPFRNATYNNYATARKKSMKAEETSDLNSENEKTKRVLKKPKIFSADSDEVSDDSSADSISDLGIINHEFPQIQIQSSGTTEHESPNNHGSTNTLAEELSRELSSDITTNVGIDKCTCCVIHKHEAANNSGYFKQIIRKLTILEMDMCDLKKIIDRSPVSTILEIQNIWAEFEFPLSTIEVLTSFEEFLSDEENMKKSITELSKVGGDNPNDFMKRAMTKLMTPKLAAEYSWVGLKKKKIFSKMHISHLLIRSAQQNGKTSSFTIKELEDGIKKVLRRANERAMAEEKKLSK</sequence>
<dbReference type="OrthoDB" id="6784356at2759"/>
<dbReference type="InterPro" id="IPR032071">
    <property type="entry name" value="DUF4806"/>
</dbReference>
<dbReference type="PANTHER" id="PTHR34153">
    <property type="entry name" value="SI:CH211-262H13.3-RELATED-RELATED"/>
    <property type="match status" value="1"/>
</dbReference>
<name>A0A9P0DLN5_PHACE</name>
<evidence type="ECO:0000313" key="4">
    <source>
        <dbReference type="Proteomes" id="UP001153737"/>
    </source>
</evidence>
<evidence type="ECO:0000259" key="2">
    <source>
        <dbReference type="Pfam" id="PF16064"/>
    </source>
</evidence>
<evidence type="ECO:0000313" key="3">
    <source>
        <dbReference type="EMBL" id="CAH1154921.1"/>
    </source>
</evidence>
<proteinExistence type="predicted"/>
<dbReference type="Pfam" id="PF16064">
    <property type="entry name" value="DUF4806"/>
    <property type="match status" value="1"/>
</dbReference>
<keyword evidence="4" id="KW-1185">Reference proteome</keyword>
<dbReference type="EMBL" id="OU896723">
    <property type="protein sequence ID" value="CAH1154921.1"/>
    <property type="molecule type" value="Genomic_DNA"/>
</dbReference>